<gene>
    <name evidence="3" type="ORF">L687_05200</name>
</gene>
<evidence type="ECO:0000313" key="3">
    <source>
        <dbReference type="EMBL" id="EQM74857.1"/>
    </source>
</evidence>
<keyword evidence="2" id="KW-0812">Transmembrane</keyword>
<evidence type="ECO:0008006" key="5">
    <source>
        <dbReference type="Google" id="ProtNLM"/>
    </source>
</evidence>
<dbReference type="Pfam" id="PF10935">
    <property type="entry name" value="DUF2637"/>
    <property type="match status" value="1"/>
</dbReference>
<dbReference type="Proteomes" id="UP000016033">
    <property type="component" value="Unassembled WGS sequence"/>
</dbReference>
<name>T5KED8_MICMQ</name>
<feature type="compositionally biased region" description="Acidic residues" evidence="1">
    <location>
        <begin position="140"/>
        <end position="149"/>
    </location>
</feature>
<dbReference type="EMBL" id="ATAO01000206">
    <property type="protein sequence ID" value="EQM74857.1"/>
    <property type="molecule type" value="Genomic_DNA"/>
</dbReference>
<feature type="region of interest" description="Disordered" evidence="1">
    <location>
        <begin position="139"/>
        <end position="165"/>
    </location>
</feature>
<feature type="compositionally biased region" description="Basic and acidic residues" evidence="1">
    <location>
        <begin position="150"/>
        <end position="165"/>
    </location>
</feature>
<proteinExistence type="predicted"/>
<feature type="transmembrane region" description="Helical" evidence="2">
    <location>
        <begin position="36"/>
        <end position="55"/>
    </location>
</feature>
<dbReference type="AlphaFoldDB" id="T5KED8"/>
<dbReference type="PATRIC" id="fig|1333857.3.peg.3018"/>
<evidence type="ECO:0000256" key="2">
    <source>
        <dbReference type="SAM" id="Phobius"/>
    </source>
</evidence>
<organism evidence="3 4">
    <name type="scientific">Microbacterium maritypicum MF109</name>
    <dbReference type="NCBI Taxonomy" id="1333857"/>
    <lineage>
        <taxon>Bacteria</taxon>
        <taxon>Bacillati</taxon>
        <taxon>Actinomycetota</taxon>
        <taxon>Actinomycetes</taxon>
        <taxon>Micrococcales</taxon>
        <taxon>Microbacteriaceae</taxon>
        <taxon>Microbacterium</taxon>
    </lineage>
</organism>
<protein>
    <recommendedName>
        <fullName evidence="5">DUF2637 domain-containing protein</fullName>
    </recommendedName>
</protein>
<comment type="caution">
    <text evidence="3">The sequence shown here is derived from an EMBL/GenBank/DDBJ whole genome shotgun (WGS) entry which is preliminary data.</text>
</comment>
<keyword evidence="2" id="KW-1133">Transmembrane helix</keyword>
<dbReference type="InterPro" id="IPR021235">
    <property type="entry name" value="DUF2637"/>
</dbReference>
<feature type="transmembrane region" description="Helical" evidence="2">
    <location>
        <begin position="76"/>
        <end position="97"/>
    </location>
</feature>
<accession>T5KED8</accession>
<sequence>MAILAIVLVTVIMVASFVFSYVAIMDSGRWAGAVGWVQALAPLFIDGAIVTYTLALAIYESRGEDRKVRRRTRRRLWAYTLASVVLNAAHAAAFWDWDFSRMEAWFGALIAVLAPLAALGAAEEVMHLAFVNASAQQSEELSEEVEGEAEATRESLPETPDEDWRHVLATIEESADESAGPQTSEVPVVVGGAFLAENGKELRDDEHF</sequence>
<reference evidence="3 4" key="1">
    <citation type="journal article" date="2013" name="Genome Announc.">
        <title>Whole-genome sequences of five oyster-associated bacteria show potential for crude oil hydrocarbon degradation.</title>
        <authorList>
            <person name="Chauhan A."/>
            <person name="Green S."/>
            <person name="Pathak A."/>
            <person name="Thomas J."/>
            <person name="Venkatramanan R."/>
        </authorList>
    </citation>
    <scope>NUCLEOTIDE SEQUENCE [LARGE SCALE GENOMIC DNA]</scope>
    <source>
        <strain evidence="3 4">MF109</strain>
    </source>
</reference>
<evidence type="ECO:0000256" key="1">
    <source>
        <dbReference type="SAM" id="MobiDB-lite"/>
    </source>
</evidence>
<evidence type="ECO:0000313" key="4">
    <source>
        <dbReference type="Proteomes" id="UP000016033"/>
    </source>
</evidence>
<keyword evidence="2" id="KW-0472">Membrane</keyword>
<feature type="transmembrane region" description="Helical" evidence="2">
    <location>
        <begin position="103"/>
        <end position="122"/>
    </location>
</feature>